<feature type="domain" description="Clp R" evidence="7">
    <location>
        <begin position="5"/>
        <end position="145"/>
    </location>
</feature>
<dbReference type="SMART" id="SM01086">
    <property type="entry name" value="ClpB_D2-small"/>
    <property type="match status" value="1"/>
</dbReference>
<feature type="coiled-coil region" evidence="6">
    <location>
        <begin position="427"/>
        <end position="454"/>
    </location>
</feature>
<dbReference type="Gene3D" id="4.10.860.10">
    <property type="entry name" value="UVR domain"/>
    <property type="match status" value="1"/>
</dbReference>
<dbReference type="InterPro" id="IPR004176">
    <property type="entry name" value="Clp_R_N"/>
</dbReference>
<dbReference type="Pfam" id="PF10431">
    <property type="entry name" value="ClpB_D2-small"/>
    <property type="match status" value="1"/>
</dbReference>
<dbReference type="PANTHER" id="PTHR11638:SF18">
    <property type="entry name" value="HEAT SHOCK PROTEIN 104"/>
    <property type="match status" value="1"/>
</dbReference>
<sequence>MNSLLNKFTAHSRNVLKNAFGFAAACGHRVLTPEHILYGLSLEKGSLAEQILSRIKISGPEIKKIMAENPPARQTIAQIGLTADVKKILQKAFLIASSNQHQYVGTEHLLASILALNDGVLADFFKQKGVNLPELQKQINIVLNSTSKFSELTGLSDDFGPDNLNQNYGPGPALTKANQSILEVFGVNLTDAAIQQNIDPVIGREEEIDRLIQILCRRHKNNPLLLGEPGVGKTAIVEGLAKKIVSGDVPDVLIGKSIYTIDLSAVLAGTSFRGEFENRLKQILNEVKKNPSLILFIDEIHNLIGAGSAGGALDAANILKPALARGEVRCLGATTPEAYKKYIESDPALERRFQPVNVFAPSVEKTEEILLGIKENYEIFHQVQISREAIQAAAKLSERYLADRFLPDKAIDLIDEAASAVKIKTGFSPELKEINNLENQLKEIQRQKQQSVREEKFAAALKWRRREQEIISQLKNLKESRLKEKQKNLPVITAEEISQVVSKITGIPLSNLILEEKAKLLGLSDRLEEKIFGQTPALEAIAESIRRSRAGIASARRPIGSFIFLGPSGVGKTELAKVLAETIFGSAEALIRIDMSEFAESFNISKLIGAPAGYVGYKEGAKLTDAVRRRPYCVVLFDEIEKAHPQIFNLLLQVLEDGNLTDATGRQVNFRNTVIIMTSNLGSESFNRQAGFGFEDKNQVATGHDLSLLSQIGEDVVKKLKDKFPPEFLSRIDKTIVFQPLDDKTIEKIVWLQLEELKDRLEKQDLKITFDPAVAKYLAKISFKPETGARLVRKNIQELAEGKIANKILSAEEPAKKLLIKIKNNEITIE</sequence>
<dbReference type="PROSITE" id="PS00870">
    <property type="entry name" value="CLPAB_1"/>
    <property type="match status" value="1"/>
</dbReference>
<gene>
    <name evidence="8" type="ORF">A3J65_00155</name>
</gene>
<dbReference type="Gene3D" id="1.10.8.60">
    <property type="match status" value="2"/>
</dbReference>
<dbReference type="GO" id="GO:0016887">
    <property type="term" value="F:ATP hydrolysis activity"/>
    <property type="evidence" value="ECO:0007669"/>
    <property type="project" value="InterPro"/>
</dbReference>
<dbReference type="InterPro" id="IPR003593">
    <property type="entry name" value="AAA+_ATPase"/>
</dbReference>
<evidence type="ECO:0000259" key="7">
    <source>
        <dbReference type="PROSITE" id="PS51903"/>
    </source>
</evidence>
<dbReference type="FunFam" id="3.40.50.300:FF:000025">
    <property type="entry name" value="ATP-dependent Clp protease subunit"/>
    <property type="match status" value="1"/>
</dbReference>
<dbReference type="Pfam" id="PF07724">
    <property type="entry name" value="AAA_2"/>
    <property type="match status" value="1"/>
</dbReference>
<accession>A0A1G1YDB0</accession>
<keyword evidence="4" id="KW-0143">Chaperone</keyword>
<protein>
    <recommendedName>
        <fullName evidence="7">Clp R domain-containing protein</fullName>
    </recommendedName>
</protein>
<dbReference type="SUPFAM" id="SSF81923">
    <property type="entry name" value="Double Clp-N motif"/>
    <property type="match status" value="1"/>
</dbReference>
<dbReference type="GO" id="GO:0034605">
    <property type="term" value="P:cellular response to heat"/>
    <property type="evidence" value="ECO:0007669"/>
    <property type="project" value="TreeGrafter"/>
</dbReference>
<evidence type="ECO:0000313" key="8">
    <source>
        <dbReference type="EMBL" id="OGY50342.1"/>
    </source>
</evidence>
<evidence type="ECO:0000256" key="4">
    <source>
        <dbReference type="ARBA" id="ARBA00023186"/>
    </source>
</evidence>
<dbReference type="PRINTS" id="PR00300">
    <property type="entry name" value="CLPPROTEASEA"/>
</dbReference>
<dbReference type="GO" id="GO:0005737">
    <property type="term" value="C:cytoplasm"/>
    <property type="evidence" value="ECO:0007669"/>
    <property type="project" value="TreeGrafter"/>
</dbReference>
<dbReference type="Pfam" id="PF02861">
    <property type="entry name" value="Clp_N"/>
    <property type="match status" value="2"/>
</dbReference>
<dbReference type="CDD" id="cd00009">
    <property type="entry name" value="AAA"/>
    <property type="match status" value="1"/>
</dbReference>
<evidence type="ECO:0000256" key="6">
    <source>
        <dbReference type="SAM" id="Coils"/>
    </source>
</evidence>
<keyword evidence="3" id="KW-0067">ATP-binding</keyword>
<keyword evidence="2" id="KW-0547">Nucleotide-binding</keyword>
<evidence type="ECO:0000313" key="9">
    <source>
        <dbReference type="Proteomes" id="UP000178501"/>
    </source>
</evidence>
<dbReference type="SMART" id="SM00382">
    <property type="entry name" value="AAA"/>
    <property type="match status" value="2"/>
</dbReference>
<dbReference type="Proteomes" id="UP000178501">
    <property type="component" value="Unassembled WGS sequence"/>
</dbReference>
<comment type="caution">
    <text evidence="8">The sequence shown here is derived from an EMBL/GenBank/DDBJ whole genome shotgun (WGS) entry which is preliminary data.</text>
</comment>
<dbReference type="InterPro" id="IPR036628">
    <property type="entry name" value="Clp_N_dom_sf"/>
</dbReference>
<organism evidence="8 9">
    <name type="scientific">Candidatus Buchananbacteria bacterium RIFCSPHIGHO2_02_FULL_45_11b</name>
    <dbReference type="NCBI Taxonomy" id="1797541"/>
    <lineage>
        <taxon>Bacteria</taxon>
        <taxon>Candidatus Buchananiibacteriota</taxon>
    </lineage>
</organism>
<evidence type="ECO:0000256" key="2">
    <source>
        <dbReference type="ARBA" id="ARBA00022741"/>
    </source>
</evidence>
<dbReference type="InterPro" id="IPR019489">
    <property type="entry name" value="Clp_ATPase_C"/>
</dbReference>
<dbReference type="InterPro" id="IPR003959">
    <property type="entry name" value="ATPase_AAA_core"/>
</dbReference>
<proteinExistence type="predicted"/>
<keyword evidence="6" id="KW-0175">Coiled coil</keyword>
<dbReference type="InterPro" id="IPR018368">
    <property type="entry name" value="ClpA/B_CS1"/>
</dbReference>
<dbReference type="CDD" id="cd19499">
    <property type="entry name" value="RecA-like_ClpB_Hsp104-like"/>
    <property type="match status" value="1"/>
</dbReference>
<dbReference type="SUPFAM" id="SSF52540">
    <property type="entry name" value="P-loop containing nucleoside triphosphate hydrolases"/>
    <property type="match status" value="2"/>
</dbReference>
<dbReference type="PROSITE" id="PS51903">
    <property type="entry name" value="CLP_R"/>
    <property type="match status" value="1"/>
</dbReference>
<dbReference type="FunFam" id="3.40.50.300:FF:000010">
    <property type="entry name" value="Chaperone clpB 1, putative"/>
    <property type="match status" value="1"/>
</dbReference>
<dbReference type="PANTHER" id="PTHR11638">
    <property type="entry name" value="ATP-DEPENDENT CLP PROTEASE"/>
    <property type="match status" value="1"/>
</dbReference>
<dbReference type="AlphaFoldDB" id="A0A1G1YDB0"/>
<reference evidence="8 9" key="1">
    <citation type="journal article" date="2016" name="Nat. Commun.">
        <title>Thousands of microbial genomes shed light on interconnected biogeochemical processes in an aquifer system.</title>
        <authorList>
            <person name="Anantharaman K."/>
            <person name="Brown C.T."/>
            <person name="Hug L.A."/>
            <person name="Sharon I."/>
            <person name="Castelle C.J."/>
            <person name="Probst A.J."/>
            <person name="Thomas B.C."/>
            <person name="Singh A."/>
            <person name="Wilkins M.J."/>
            <person name="Karaoz U."/>
            <person name="Brodie E.L."/>
            <person name="Williams K.H."/>
            <person name="Hubbard S.S."/>
            <person name="Banfield J.F."/>
        </authorList>
    </citation>
    <scope>NUCLEOTIDE SEQUENCE [LARGE SCALE GENOMIC DNA]</scope>
</reference>
<name>A0A1G1YDB0_9BACT</name>
<dbReference type="Gene3D" id="1.10.1780.10">
    <property type="entry name" value="Clp, N-terminal domain"/>
    <property type="match status" value="1"/>
</dbReference>
<evidence type="ECO:0000256" key="5">
    <source>
        <dbReference type="PROSITE-ProRule" id="PRU01251"/>
    </source>
</evidence>
<dbReference type="Gene3D" id="3.40.50.300">
    <property type="entry name" value="P-loop containing nucleotide triphosphate hydrolases"/>
    <property type="match status" value="2"/>
</dbReference>
<evidence type="ECO:0000256" key="3">
    <source>
        <dbReference type="ARBA" id="ARBA00022840"/>
    </source>
</evidence>
<dbReference type="GO" id="GO:0005524">
    <property type="term" value="F:ATP binding"/>
    <property type="evidence" value="ECO:0007669"/>
    <property type="project" value="UniProtKB-KW"/>
</dbReference>
<keyword evidence="1 5" id="KW-0677">Repeat</keyword>
<dbReference type="InterPro" id="IPR041546">
    <property type="entry name" value="ClpA/ClpB_AAA_lid"/>
</dbReference>
<dbReference type="EMBL" id="MHIK01000063">
    <property type="protein sequence ID" value="OGY50342.1"/>
    <property type="molecule type" value="Genomic_DNA"/>
</dbReference>
<evidence type="ECO:0000256" key="1">
    <source>
        <dbReference type="ARBA" id="ARBA00022737"/>
    </source>
</evidence>
<dbReference type="InterPro" id="IPR001270">
    <property type="entry name" value="ClpA/B"/>
</dbReference>
<dbReference type="InterPro" id="IPR027417">
    <property type="entry name" value="P-loop_NTPase"/>
</dbReference>
<dbReference type="InterPro" id="IPR050130">
    <property type="entry name" value="ClpA_ClpB"/>
</dbReference>
<dbReference type="Pfam" id="PF00004">
    <property type="entry name" value="AAA"/>
    <property type="match status" value="1"/>
</dbReference>
<dbReference type="Pfam" id="PF17871">
    <property type="entry name" value="AAA_lid_9"/>
    <property type="match status" value="1"/>
</dbReference>